<sequence length="182" mass="19784">MSLPPMVVCGESSVGPGMRENSLAKGTATRCDISRPVNRALAVHKITRTKPCGQRSRWTRRAGSVYAQGGALRPRFKDGLMLATGPRQIPTLSDKSSYLDSWPQSEDAVASTGSLDTQFLRHVADVDQYGWDAAWESKLVMEGRQCPDDGSCWCSPLHASQPGTRMSSLLLRLLSGRTSSSD</sequence>
<evidence type="ECO:0000313" key="2">
    <source>
        <dbReference type="Proteomes" id="UP000245956"/>
    </source>
</evidence>
<name>A0A2U3DWU6_PURLI</name>
<reference evidence="1 2" key="1">
    <citation type="journal article" date="2016" name="Front. Microbiol.">
        <title>Genome and transcriptome sequences reveal the specific parasitism of the nematophagous Purpureocillium lilacinum 36-1.</title>
        <authorList>
            <person name="Xie J."/>
            <person name="Li S."/>
            <person name="Mo C."/>
            <person name="Xiao X."/>
            <person name="Peng D."/>
            <person name="Wang G."/>
            <person name="Xiao Y."/>
        </authorList>
    </citation>
    <scope>NUCLEOTIDE SEQUENCE [LARGE SCALE GENOMIC DNA]</scope>
    <source>
        <strain evidence="1 2">36-1</strain>
    </source>
</reference>
<dbReference type="AlphaFoldDB" id="A0A2U3DWU6"/>
<gene>
    <name evidence="1" type="ORF">PCL_04861</name>
</gene>
<dbReference type="Proteomes" id="UP000245956">
    <property type="component" value="Unassembled WGS sequence"/>
</dbReference>
<dbReference type="EMBL" id="LCWV01000023">
    <property type="protein sequence ID" value="PWI66723.1"/>
    <property type="molecule type" value="Genomic_DNA"/>
</dbReference>
<evidence type="ECO:0000313" key="1">
    <source>
        <dbReference type="EMBL" id="PWI66723.1"/>
    </source>
</evidence>
<protein>
    <submittedName>
        <fullName evidence="1">Uncharacterized protein</fullName>
    </submittedName>
</protein>
<proteinExistence type="predicted"/>
<accession>A0A2U3DWU6</accession>
<organism evidence="1 2">
    <name type="scientific">Purpureocillium lilacinum</name>
    <name type="common">Paecilomyces lilacinus</name>
    <dbReference type="NCBI Taxonomy" id="33203"/>
    <lineage>
        <taxon>Eukaryota</taxon>
        <taxon>Fungi</taxon>
        <taxon>Dikarya</taxon>
        <taxon>Ascomycota</taxon>
        <taxon>Pezizomycotina</taxon>
        <taxon>Sordariomycetes</taxon>
        <taxon>Hypocreomycetidae</taxon>
        <taxon>Hypocreales</taxon>
        <taxon>Ophiocordycipitaceae</taxon>
        <taxon>Purpureocillium</taxon>
    </lineage>
</organism>
<comment type="caution">
    <text evidence="1">The sequence shown here is derived from an EMBL/GenBank/DDBJ whole genome shotgun (WGS) entry which is preliminary data.</text>
</comment>